<dbReference type="Proteomes" id="UP000886780">
    <property type="component" value="Unassembled WGS sequence"/>
</dbReference>
<evidence type="ECO:0000313" key="5">
    <source>
        <dbReference type="Proteomes" id="UP000886780"/>
    </source>
</evidence>
<dbReference type="EMBL" id="DXEU01000108">
    <property type="protein sequence ID" value="HIX52360.1"/>
    <property type="molecule type" value="Genomic_DNA"/>
</dbReference>
<dbReference type="GO" id="GO:1902201">
    <property type="term" value="P:negative regulation of bacterial-type flagellum-dependent cell motility"/>
    <property type="evidence" value="ECO:0007669"/>
    <property type="project" value="TreeGrafter"/>
</dbReference>
<feature type="domain" description="GGDEF" evidence="3">
    <location>
        <begin position="308"/>
        <end position="439"/>
    </location>
</feature>
<organism evidence="4 5">
    <name type="scientific">Candidatus Lachnoclostridium stercoripullorum</name>
    <dbReference type="NCBI Taxonomy" id="2838635"/>
    <lineage>
        <taxon>Bacteria</taxon>
        <taxon>Bacillati</taxon>
        <taxon>Bacillota</taxon>
        <taxon>Clostridia</taxon>
        <taxon>Lachnospirales</taxon>
        <taxon>Lachnospiraceae</taxon>
    </lineage>
</organism>
<dbReference type="InterPro" id="IPR000700">
    <property type="entry name" value="PAS-assoc_C"/>
</dbReference>
<dbReference type="CDD" id="cd01949">
    <property type="entry name" value="GGDEF"/>
    <property type="match status" value="1"/>
</dbReference>
<dbReference type="Pfam" id="PF00990">
    <property type="entry name" value="GGDEF"/>
    <property type="match status" value="1"/>
</dbReference>
<dbReference type="InterPro" id="IPR013655">
    <property type="entry name" value="PAS_fold_3"/>
</dbReference>
<evidence type="ECO:0000259" key="3">
    <source>
        <dbReference type="PROSITE" id="PS50887"/>
    </source>
</evidence>
<reference evidence="4" key="1">
    <citation type="journal article" date="2021" name="PeerJ">
        <title>Extensive microbial diversity within the chicken gut microbiome revealed by metagenomics and culture.</title>
        <authorList>
            <person name="Gilroy R."/>
            <person name="Ravi A."/>
            <person name="Getino M."/>
            <person name="Pursley I."/>
            <person name="Horton D.L."/>
            <person name="Alikhan N.F."/>
            <person name="Baker D."/>
            <person name="Gharbi K."/>
            <person name="Hall N."/>
            <person name="Watson M."/>
            <person name="Adriaenssens E.M."/>
            <person name="Foster-Nyarko E."/>
            <person name="Jarju S."/>
            <person name="Secka A."/>
            <person name="Antonio M."/>
            <person name="Oren A."/>
            <person name="Chaudhuri R.R."/>
            <person name="La Ragione R."/>
            <person name="Hildebrand F."/>
            <person name="Pallen M.J."/>
        </authorList>
    </citation>
    <scope>NUCLEOTIDE SEQUENCE</scope>
    <source>
        <strain evidence="4">ChiGjej4B4-12881</strain>
    </source>
</reference>
<dbReference type="InterPro" id="IPR050469">
    <property type="entry name" value="Diguanylate_Cyclase"/>
</dbReference>
<sequence>MRQLLERFFDAYLLKRDLDLVLSMVSDQVISVGTGGQEVAGDREELRVLMTQEFEALKGSFSYEIEDYRETDYGSGLKGAVCRVRTVLSEESRADTEMETRLTAMAREEAGEWRFLQLHMSAPVREQENGEFFPLKYGRRSEGRPIGGQAERKLIQMMSSMMPGGIMGAYLEEGLPLYVVNDTMLRYLGYTYEELVRDTDEEMIRIIAPEDRERVMREILQSVEESGEYEVQYRAVRKDGSYLWIFDKGNVVRTEGGRRAIISVMLDNSKNMLLQEKLKREAMEDELTRIFNRKGAVRLIREAFSEKKTGTVLLMDIDNFKLVNDNYGHLAGDQVLIELAAILKRNMRKADVVARMGGDEFLVYVNGCTIREIIVRRVEQIVEQFAAMAAEYPLAHMTVSTGIAQRLKDETFEELYKGADEALYHVKHRGKGGYAFLGEDPIFPGRDLSCRLG</sequence>
<feature type="domain" description="PAS" evidence="1">
    <location>
        <begin position="172"/>
        <end position="226"/>
    </location>
</feature>
<dbReference type="InterPro" id="IPR000014">
    <property type="entry name" value="PAS"/>
</dbReference>
<accession>A0A9D2AWD2</accession>
<evidence type="ECO:0000313" key="4">
    <source>
        <dbReference type="EMBL" id="HIX52360.1"/>
    </source>
</evidence>
<dbReference type="PROSITE" id="PS50112">
    <property type="entry name" value="PAS"/>
    <property type="match status" value="1"/>
</dbReference>
<dbReference type="GO" id="GO:0052621">
    <property type="term" value="F:diguanylate cyclase activity"/>
    <property type="evidence" value="ECO:0007669"/>
    <property type="project" value="UniProtKB-EC"/>
</dbReference>
<dbReference type="PANTHER" id="PTHR45138">
    <property type="entry name" value="REGULATORY COMPONENTS OF SENSORY TRANSDUCTION SYSTEM"/>
    <property type="match status" value="1"/>
</dbReference>
<name>A0A9D2AWD2_9FIRM</name>
<dbReference type="NCBIfam" id="TIGR00229">
    <property type="entry name" value="sensory_box"/>
    <property type="match status" value="1"/>
</dbReference>
<evidence type="ECO:0000259" key="2">
    <source>
        <dbReference type="PROSITE" id="PS50113"/>
    </source>
</evidence>
<dbReference type="Gene3D" id="3.30.450.20">
    <property type="entry name" value="PAS domain"/>
    <property type="match status" value="1"/>
</dbReference>
<dbReference type="Gene3D" id="3.30.70.270">
    <property type="match status" value="1"/>
</dbReference>
<dbReference type="InterPro" id="IPR029787">
    <property type="entry name" value="Nucleotide_cyclase"/>
</dbReference>
<reference evidence="4" key="2">
    <citation type="submission" date="2021-04" db="EMBL/GenBank/DDBJ databases">
        <authorList>
            <person name="Gilroy R."/>
        </authorList>
    </citation>
    <scope>NUCLEOTIDE SEQUENCE</scope>
    <source>
        <strain evidence="4">ChiGjej4B4-12881</strain>
    </source>
</reference>
<dbReference type="GO" id="GO:0005886">
    <property type="term" value="C:plasma membrane"/>
    <property type="evidence" value="ECO:0007669"/>
    <property type="project" value="TreeGrafter"/>
</dbReference>
<dbReference type="InterPro" id="IPR032710">
    <property type="entry name" value="NTF2-like_dom_sf"/>
</dbReference>
<dbReference type="SMART" id="SM00267">
    <property type="entry name" value="GGDEF"/>
    <property type="match status" value="1"/>
</dbReference>
<keyword evidence="4" id="KW-0548">Nucleotidyltransferase</keyword>
<dbReference type="PROSITE" id="PS50113">
    <property type="entry name" value="PAC"/>
    <property type="match status" value="1"/>
</dbReference>
<dbReference type="AlphaFoldDB" id="A0A9D2AWD2"/>
<dbReference type="PANTHER" id="PTHR45138:SF9">
    <property type="entry name" value="DIGUANYLATE CYCLASE DGCM-RELATED"/>
    <property type="match status" value="1"/>
</dbReference>
<dbReference type="EC" id="2.7.7.65" evidence="4"/>
<keyword evidence="4" id="KW-0808">Transferase</keyword>
<protein>
    <submittedName>
        <fullName evidence="4">Diguanylate cyclase</fullName>
        <ecNumber evidence="4">2.7.7.65</ecNumber>
    </submittedName>
</protein>
<dbReference type="Gene3D" id="3.10.450.50">
    <property type="match status" value="1"/>
</dbReference>
<dbReference type="InterPro" id="IPR043128">
    <property type="entry name" value="Rev_trsase/Diguanyl_cyclase"/>
</dbReference>
<comment type="caution">
    <text evidence="4">The sequence shown here is derived from an EMBL/GenBank/DDBJ whole genome shotgun (WGS) entry which is preliminary data.</text>
</comment>
<dbReference type="InterPro" id="IPR037401">
    <property type="entry name" value="SnoaL-like"/>
</dbReference>
<dbReference type="Pfam" id="PF08447">
    <property type="entry name" value="PAS_3"/>
    <property type="match status" value="1"/>
</dbReference>
<dbReference type="SUPFAM" id="SSF55073">
    <property type="entry name" value="Nucleotide cyclase"/>
    <property type="match status" value="1"/>
</dbReference>
<dbReference type="Pfam" id="PF13474">
    <property type="entry name" value="SnoaL_3"/>
    <property type="match status" value="1"/>
</dbReference>
<dbReference type="NCBIfam" id="TIGR00254">
    <property type="entry name" value="GGDEF"/>
    <property type="match status" value="1"/>
</dbReference>
<dbReference type="InterPro" id="IPR000160">
    <property type="entry name" value="GGDEF_dom"/>
</dbReference>
<gene>
    <name evidence="4" type="ORF">IAA28_06110</name>
</gene>
<evidence type="ECO:0000259" key="1">
    <source>
        <dbReference type="PROSITE" id="PS50112"/>
    </source>
</evidence>
<dbReference type="SUPFAM" id="SSF54427">
    <property type="entry name" value="NTF2-like"/>
    <property type="match status" value="1"/>
</dbReference>
<feature type="domain" description="PAC" evidence="2">
    <location>
        <begin position="229"/>
        <end position="280"/>
    </location>
</feature>
<dbReference type="CDD" id="cd00130">
    <property type="entry name" value="PAS"/>
    <property type="match status" value="1"/>
</dbReference>
<dbReference type="GO" id="GO:0043709">
    <property type="term" value="P:cell adhesion involved in single-species biofilm formation"/>
    <property type="evidence" value="ECO:0007669"/>
    <property type="project" value="TreeGrafter"/>
</dbReference>
<proteinExistence type="predicted"/>
<dbReference type="SUPFAM" id="SSF55785">
    <property type="entry name" value="PYP-like sensor domain (PAS domain)"/>
    <property type="match status" value="1"/>
</dbReference>
<dbReference type="InterPro" id="IPR035965">
    <property type="entry name" value="PAS-like_dom_sf"/>
</dbReference>
<dbReference type="PROSITE" id="PS50887">
    <property type="entry name" value="GGDEF"/>
    <property type="match status" value="1"/>
</dbReference>